<keyword evidence="1" id="KW-0812">Transmembrane</keyword>
<proteinExistence type="predicted"/>
<protein>
    <submittedName>
        <fullName evidence="2">Uncharacterized protein</fullName>
    </submittedName>
</protein>
<accession>A0A2Z2NUW7</accession>
<keyword evidence="1" id="KW-0472">Membrane</keyword>
<evidence type="ECO:0000313" key="3">
    <source>
        <dbReference type="Proteomes" id="UP000250079"/>
    </source>
</evidence>
<dbReference type="EMBL" id="CP018632">
    <property type="protein sequence ID" value="ASJ75266.1"/>
    <property type="molecule type" value="Genomic_DNA"/>
</dbReference>
<dbReference type="KEGG" id="gai:IMCC3135_26055"/>
<keyword evidence="3" id="KW-1185">Reference proteome</keyword>
<evidence type="ECO:0000313" key="2">
    <source>
        <dbReference type="EMBL" id="ASJ75266.1"/>
    </source>
</evidence>
<gene>
    <name evidence="2" type="ORF">IMCC3135_26055</name>
</gene>
<dbReference type="AlphaFoldDB" id="A0A2Z2NUW7"/>
<evidence type="ECO:0000256" key="1">
    <source>
        <dbReference type="SAM" id="Phobius"/>
    </source>
</evidence>
<dbReference type="Proteomes" id="UP000250079">
    <property type="component" value="Chromosome"/>
</dbReference>
<sequence>MKRIVVIDNVSAYTAFQAESEITSDKLSQVVHRRRQLKSSRLMLLLTACFMAIYFADVVAGAYWKAAFLSNVAAVLALVLASVCFTFAIVELERREKANSAKNKLSDTLE</sequence>
<organism evidence="2 3">
    <name type="scientific">Granulosicoccus antarcticus IMCC3135</name>
    <dbReference type="NCBI Taxonomy" id="1192854"/>
    <lineage>
        <taxon>Bacteria</taxon>
        <taxon>Pseudomonadati</taxon>
        <taxon>Pseudomonadota</taxon>
        <taxon>Gammaproteobacteria</taxon>
        <taxon>Chromatiales</taxon>
        <taxon>Granulosicoccaceae</taxon>
        <taxon>Granulosicoccus</taxon>
    </lineage>
</organism>
<reference evidence="2 3" key="1">
    <citation type="submission" date="2016-12" db="EMBL/GenBank/DDBJ databases">
        <authorList>
            <person name="Song W.-J."/>
            <person name="Kurnit D.M."/>
        </authorList>
    </citation>
    <scope>NUCLEOTIDE SEQUENCE [LARGE SCALE GENOMIC DNA]</scope>
    <source>
        <strain evidence="2 3">IMCC3135</strain>
    </source>
</reference>
<feature type="transmembrane region" description="Helical" evidence="1">
    <location>
        <begin position="70"/>
        <end position="90"/>
    </location>
</feature>
<keyword evidence="1" id="KW-1133">Transmembrane helix</keyword>
<feature type="transmembrane region" description="Helical" evidence="1">
    <location>
        <begin position="42"/>
        <end position="64"/>
    </location>
</feature>
<dbReference type="RefSeq" id="WP_157736272.1">
    <property type="nucleotide sequence ID" value="NZ_CP018632.1"/>
</dbReference>
<name>A0A2Z2NUW7_9GAMM</name>